<feature type="transmembrane region" description="Helical" evidence="1">
    <location>
        <begin position="69"/>
        <end position="93"/>
    </location>
</feature>
<dbReference type="GO" id="GO:0016020">
    <property type="term" value="C:membrane"/>
    <property type="evidence" value="ECO:0007669"/>
    <property type="project" value="InterPro"/>
</dbReference>
<accession>A0A1G7WYX0</accession>
<protein>
    <submittedName>
        <fullName evidence="2">YggT family protein</fullName>
    </submittedName>
</protein>
<dbReference type="Pfam" id="PF02325">
    <property type="entry name" value="CCB3_YggT"/>
    <property type="match status" value="2"/>
</dbReference>
<keyword evidence="1" id="KW-1133">Transmembrane helix</keyword>
<gene>
    <name evidence="2" type="ORF">SAMN05660652_00679</name>
</gene>
<dbReference type="Proteomes" id="UP000198607">
    <property type="component" value="Unassembled WGS sequence"/>
</dbReference>
<name>A0A1G7WYX0_9RHOO</name>
<organism evidence="2 3">
    <name type="scientific">Propionivibrio dicarboxylicus</name>
    <dbReference type="NCBI Taxonomy" id="83767"/>
    <lineage>
        <taxon>Bacteria</taxon>
        <taxon>Pseudomonadati</taxon>
        <taxon>Pseudomonadota</taxon>
        <taxon>Betaproteobacteria</taxon>
        <taxon>Rhodocyclales</taxon>
        <taxon>Rhodocyclaceae</taxon>
        <taxon>Propionivibrio</taxon>
    </lineage>
</organism>
<sequence>MLTRALLFLLDSIGGFFGGVLLLRFMMQAFRVSFSNPLGALVVQLSNWIVAPLRRILPGFMGFDLASLLPAYALQALLLLARVALLGGMHIGFGAPEMLVAFIAGQALLATLRLGVYLMIGALVLQAVLSWINPYSPFSQPVNQFTRPLLAPLQRIIPPLGMIDLSPLAAILLLQLILIFL</sequence>
<dbReference type="InterPro" id="IPR003425">
    <property type="entry name" value="CCB3/YggT"/>
</dbReference>
<dbReference type="RefSeq" id="WP_091933364.1">
    <property type="nucleotide sequence ID" value="NZ_FNCY01000001.1"/>
</dbReference>
<evidence type="ECO:0000256" key="1">
    <source>
        <dbReference type="SAM" id="Phobius"/>
    </source>
</evidence>
<evidence type="ECO:0000313" key="2">
    <source>
        <dbReference type="EMBL" id="SDG77081.1"/>
    </source>
</evidence>
<dbReference type="OrthoDB" id="9806665at2"/>
<evidence type="ECO:0000313" key="3">
    <source>
        <dbReference type="Proteomes" id="UP000198607"/>
    </source>
</evidence>
<reference evidence="2 3" key="1">
    <citation type="submission" date="2016-10" db="EMBL/GenBank/DDBJ databases">
        <authorList>
            <person name="de Groot N.N."/>
        </authorList>
    </citation>
    <scope>NUCLEOTIDE SEQUENCE [LARGE SCALE GENOMIC DNA]</scope>
    <source>
        <strain evidence="2 3">DSM 5885</strain>
    </source>
</reference>
<keyword evidence="3" id="KW-1185">Reference proteome</keyword>
<keyword evidence="1" id="KW-0472">Membrane</keyword>
<feature type="transmembrane region" description="Helical" evidence="1">
    <location>
        <begin position="156"/>
        <end position="180"/>
    </location>
</feature>
<feature type="transmembrane region" description="Helical" evidence="1">
    <location>
        <begin position="6"/>
        <end position="26"/>
    </location>
</feature>
<dbReference type="AlphaFoldDB" id="A0A1G7WYX0"/>
<feature type="transmembrane region" description="Helical" evidence="1">
    <location>
        <begin position="114"/>
        <end position="136"/>
    </location>
</feature>
<keyword evidence="1" id="KW-0812">Transmembrane</keyword>
<dbReference type="STRING" id="83767.SAMN05660652_00679"/>
<proteinExistence type="predicted"/>
<dbReference type="EMBL" id="FNCY01000001">
    <property type="protein sequence ID" value="SDG77081.1"/>
    <property type="molecule type" value="Genomic_DNA"/>
</dbReference>